<dbReference type="SMART" id="SM00406">
    <property type="entry name" value="IGv"/>
    <property type="match status" value="1"/>
</dbReference>
<keyword evidence="3 7" id="KW-0472">Membrane</keyword>
<dbReference type="FunFam" id="2.60.40.10:FF:000142">
    <property type="entry name" value="V-set domain-containing T-cell activation inhibitor 1"/>
    <property type="match status" value="1"/>
</dbReference>
<dbReference type="InterPro" id="IPR013106">
    <property type="entry name" value="Ig_V-set"/>
</dbReference>
<keyword evidence="2" id="KW-0732">Signal</keyword>
<dbReference type="GO" id="GO:0050863">
    <property type="term" value="P:regulation of T cell activation"/>
    <property type="evidence" value="ECO:0007669"/>
    <property type="project" value="UniProtKB-ARBA"/>
</dbReference>
<dbReference type="AlphaFoldDB" id="A0A9J7YZT2"/>
<dbReference type="PROSITE" id="PS50835">
    <property type="entry name" value="IG_LIKE"/>
    <property type="match status" value="1"/>
</dbReference>
<evidence type="ECO:0000259" key="8">
    <source>
        <dbReference type="PROSITE" id="PS50835"/>
    </source>
</evidence>
<reference evidence="9" key="2">
    <citation type="submission" date="2025-09" db="UniProtKB">
        <authorList>
            <consortium name="Ensembl"/>
        </authorList>
    </citation>
    <scope>IDENTIFICATION</scope>
</reference>
<dbReference type="InterPro" id="IPR050504">
    <property type="entry name" value="IgSF_BTN/MOG"/>
</dbReference>
<sequence>VHCSLSLWPHLQSSCFLAAGFVHTDSFSVTVPSSPVLVVRGATALLPCEFEPDSDISNVVITWQREENAQVVHSFYYERDQLERQSSDYVNRTKLNHKDIAKGNASLSIASFGLKDAGNYLCIVSNNKGTDRRVVRLVYAAFYSEPMLSVLLKSTGVTVQYELEGYPRPEVMWLGSGGQNLTDHLEISPASDGGLFYVKSSYITQSPAFSVTFTLKNPALHQKLQRHVNISYDGNMSSRSSVVVLSVFCVFLLCSTGLLLWLYCHERRKCPPVHNGYT</sequence>
<dbReference type="OMA" id="CEFEPNA"/>
<reference evidence="9" key="1">
    <citation type="submission" date="2025-08" db="UniProtKB">
        <authorList>
            <consortium name="Ensembl"/>
        </authorList>
    </citation>
    <scope>IDENTIFICATION</scope>
</reference>
<evidence type="ECO:0000256" key="5">
    <source>
        <dbReference type="ARBA" id="ARBA00023180"/>
    </source>
</evidence>
<evidence type="ECO:0000256" key="6">
    <source>
        <dbReference type="ARBA" id="ARBA00023319"/>
    </source>
</evidence>
<dbReference type="Pfam" id="PF07686">
    <property type="entry name" value="V-set"/>
    <property type="match status" value="1"/>
</dbReference>
<dbReference type="SMART" id="SM00409">
    <property type="entry name" value="IG"/>
    <property type="match status" value="1"/>
</dbReference>
<accession>A0A9J7YZT2</accession>
<dbReference type="InterPro" id="IPR003598">
    <property type="entry name" value="Ig_sub2"/>
</dbReference>
<dbReference type="GO" id="GO:0001817">
    <property type="term" value="P:regulation of cytokine production"/>
    <property type="evidence" value="ECO:0007669"/>
    <property type="project" value="TreeGrafter"/>
</dbReference>
<dbReference type="InterPro" id="IPR036179">
    <property type="entry name" value="Ig-like_dom_sf"/>
</dbReference>
<evidence type="ECO:0000313" key="9">
    <source>
        <dbReference type="Ensembl" id="ENSCCRP00000125597.1"/>
    </source>
</evidence>
<dbReference type="Gene3D" id="2.60.40.10">
    <property type="entry name" value="Immunoglobulins"/>
    <property type="match status" value="2"/>
</dbReference>
<dbReference type="Proteomes" id="UP001108240">
    <property type="component" value="Unplaced"/>
</dbReference>
<protein>
    <recommendedName>
        <fullName evidence="8">Ig-like domain-containing protein</fullName>
    </recommendedName>
</protein>
<dbReference type="Ensembl" id="ENSCCRT00000127737.1">
    <property type="protein sequence ID" value="ENSCCRP00000125597.1"/>
    <property type="gene ID" value="ENSCCRG00000027438.2"/>
</dbReference>
<evidence type="ECO:0000256" key="1">
    <source>
        <dbReference type="ARBA" id="ARBA00004370"/>
    </source>
</evidence>
<dbReference type="PANTHER" id="PTHR24100:SF145">
    <property type="entry name" value="CD276 ANTIGEN"/>
    <property type="match status" value="1"/>
</dbReference>
<evidence type="ECO:0000256" key="4">
    <source>
        <dbReference type="ARBA" id="ARBA00023157"/>
    </source>
</evidence>
<evidence type="ECO:0000313" key="10">
    <source>
        <dbReference type="Proteomes" id="UP001108240"/>
    </source>
</evidence>
<evidence type="ECO:0000256" key="2">
    <source>
        <dbReference type="ARBA" id="ARBA00022729"/>
    </source>
</evidence>
<proteinExistence type="predicted"/>
<keyword evidence="6" id="KW-0393">Immunoglobulin domain</keyword>
<keyword evidence="4" id="KW-1015">Disulfide bond</keyword>
<dbReference type="SMART" id="SM00408">
    <property type="entry name" value="IGc2"/>
    <property type="match status" value="1"/>
</dbReference>
<dbReference type="GO" id="GO:1903037">
    <property type="term" value="P:regulation of leukocyte cell-cell adhesion"/>
    <property type="evidence" value="ECO:0007669"/>
    <property type="project" value="UniProtKB-ARBA"/>
</dbReference>
<dbReference type="InterPro" id="IPR003599">
    <property type="entry name" value="Ig_sub"/>
</dbReference>
<evidence type="ECO:0000256" key="3">
    <source>
        <dbReference type="ARBA" id="ARBA00023136"/>
    </source>
</evidence>
<evidence type="ECO:0000256" key="7">
    <source>
        <dbReference type="SAM" id="Phobius"/>
    </source>
</evidence>
<name>A0A9J7YZT2_CYPCA</name>
<organism evidence="9 10">
    <name type="scientific">Cyprinus carpio carpio</name>
    <dbReference type="NCBI Taxonomy" id="630221"/>
    <lineage>
        <taxon>Eukaryota</taxon>
        <taxon>Metazoa</taxon>
        <taxon>Chordata</taxon>
        <taxon>Craniata</taxon>
        <taxon>Vertebrata</taxon>
        <taxon>Euteleostomi</taxon>
        <taxon>Actinopterygii</taxon>
        <taxon>Neopterygii</taxon>
        <taxon>Teleostei</taxon>
        <taxon>Ostariophysi</taxon>
        <taxon>Cypriniformes</taxon>
        <taxon>Cyprinidae</taxon>
        <taxon>Cyprininae</taxon>
        <taxon>Cyprinus</taxon>
    </lineage>
</organism>
<dbReference type="InterPro" id="IPR007110">
    <property type="entry name" value="Ig-like_dom"/>
</dbReference>
<keyword evidence="5" id="KW-0325">Glycoprotein</keyword>
<comment type="subcellular location">
    <subcellularLocation>
        <location evidence="1">Membrane</location>
    </subcellularLocation>
</comment>
<dbReference type="GO" id="GO:0005102">
    <property type="term" value="F:signaling receptor binding"/>
    <property type="evidence" value="ECO:0007669"/>
    <property type="project" value="TreeGrafter"/>
</dbReference>
<dbReference type="InterPro" id="IPR013783">
    <property type="entry name" value="Ig-like_fold"/>
</dbReference>
<dbReference type="GeneTree" id="ENSGT00940000154641"/>
<dbReference type="PANTHER" id="PTHR24100">
    <property type="entry name" value="BUTYROPHILIN"/>
    <property type="match status" value="1"/>
</dbReference>
<dbReference type="GO" id="GO:0050852">
    <property type="term" value="P:T cell receptor signaling pathway"/>
    <property type="evidence" value="ECO:0007669"/>
    <property type="project" value="TreeGrafter"/>
</dbReference>
<feature type="transmembrane region" description="Helical" evidence="7">
    <location>
        <begin position="242"/>
        <end position="264"/>
    </location>
</feature>
<keyword evidence="7" id="KW-1133">Transmembrane helix</keyword>
<feature type="domain" description="Ig-like" evidence="8">
    <location>
        <begin position="9"/>
        <end position="138"/>
    </location>
</feature>
<keyword evidence="10" id="KW-1185">Reference proteome</keyword>
<dbReference type="GO" id="GO:0009897">
    <property type="term" value="C:external side of plasma membrane"/>
    <property type="evidence" value="ECO:0007669"/>
    <property type="project" value="TreeGrafter"/>
</dbReference>
<dbReference type="SUPFAM" id="SSF48726">
    <property type="entry name" value="Immunoglobulin"/>
    <property type="match status" value="2"/>
</dbReference>
<keyword evidence="7" id="KW-0812">Transmembrane</keyword>